<evidence type="ECO:0000256" key="2">
    <source>
        <dbReference type="ARBA" id="ARBA00023015"/>
    </source>
</evidence>
<dbReference type="FunFam" id="1.10.10.10:FF:000001">
    <property type="entry name" value="LysR family transcriptional regulator"/>
    <property type="match status" value="1"/>
</dbReference>
<dbReference type="Gene3D" id="1.10.10.10">
    <property type="entry name" value="Winged helix-like DNA-binding domain superfamily/Winged helix DNA-binding domain"/>
    <property type="match status" value="1"/>
</dbReference>
<dbReference type="InterPro" id="IPR005119">
    <property type="entry name" value="LysR_subst-bd"/>
</dbReference>
<dbReference type="AlphaFoldDB" id="A0A7W9SWR9"/>
<dbReference type="PROSITE" id="PS50931">
    <property type="entry name" value="HTH_LYSR"/>
    <property type="match status" value="1"/>
</dbReference>
<keyword evidence="4" id="KW-0804">Transcription</keyword>
<dbReference type="PANTHER" id="PTHR30126:SF39">
    <property type="entry name" value="HTH-TYPE TRANSCRIPTIONAL REGULATOR CYSL"/>
    <property type="match status" value="1"/>
</dbReference>
<gene>
    <name evidence="6" type="ORF">HNQ39_005247</name>
</gene>
<evidence type="ECO:0000256" key="4">
    <source>
        <dbReference type="ARBA" id="ARBA00023163"/>
    </source>
</evidence>
<dbReference type="PANTHER" id="PTHR30126">
    <property type="entry name" value="HTH-TYPE TRANSCRIPTIONAL REGULATOR"/>
    <property type="match status" value="1"/>
</dbReference>
<protein>
    <submittedName>
        <fullName evidence="6">DNA-binding transcriptional LysR family regulator</fullName>
    </submittedName>
</protein>
<dbReference type="EMBL" id="JACHGW010000006">
    <property type="protein sequence ID" value="MBB6053413.1"/>
    <property type="molecule type" value="Genomic_DNA"/>
</dbReference>
<name>A0A7W9SWR9_ARMRO</name>
<comment type="caution">
    <text evidence="6">The sequence shown here is derived from an EMBL/GenBank/DDBJ whole genome shotgun (WGS) entry which is preliminary data.</text>
</comment>
<dbReference type="SUPFAM" id="SSF53850">
    <property type="entry name" value="Periplasmic binding protein-like II"/>
    <property type="match status" value="1"/>
</dbReference>
<reference evidence="6 7" key="1">
    <citation type="submission" date="2020-08" db="EMBL/GenBank/DDBJ databases">
        <title>Genomic Encyclopedia of Type Strains, Phase IV (KMG-IV): sequencing the most valuable type-strain genomes for metagenomic binning, comparative biology and taxonomic classification.</title>
        <authorList>
            <person name="Goeker M."/>
        </authorList>
    </citation>
    <scope>NUCLEOTIDE SEQUENCE [LARGE SCALE GENOMIC DNA]</scope>
    <source>
        <strain evidence="6 7">DSM 23562</strain>
    </source>
</reference>
<dbReference type="RefSeq" id="WP_184203506.1">
    <property type="nucleotide sequence ID" value="NZ_JACHGW010000006.1"/>
</dbReference>
<evidence type="ECO:0000256" key="3">
    <source>
        <dbReference type="ARBA" id="ARBA00023125"/>
    </source>
</evidence>
<dbReference type="Pfam" id="PF00126">
    <property type="entry name" value="HTH_1"/>
    <property type="match status" value="1"/>
</dbReference>
<dbReference type="GO" id="GO:0000976">
    <property type="term" value="F:transcription cis-regulatory region binding"/>
    <property type="evidence" value="ECO:0007669"/>
    <property type="project" value="TreeGrafter"/>
</dbReference>
<proteinExistence type="inferred from homology"/>
<accession>A0A7W9SWR9</accession>
<keyword evidence="3 6" id="KW-0238">DNA-binding</keyword>
<dbReference type="InterPro" id="IPR000847">
    <property type="entry name" value="LysR_HTH_N"/>
</dbReference>
<evidence type="ECO:0000313" key="7">
    <source>
        <dbReference type="Proteomes" id="UP000520814"/>
    </source>
</evidence>
<keyword evidence="7" id="KW-1185">Reference proteome</keyword>
<keyword evidence="2" id="KW-0805">Transcription regulation</keyword>
<comment type="similarity">
    <text evidence="1">Belongs to the LysR transcriptional regulatory family.</text>
</comment>
<organism evidence="6 7">
    <name type="scientific">Armatimonas rosea</name>
    <dbReference type="NCBI Taxonomy" id="685828"/>
    <lineage>
        <taxon>Bacteria</taxon>
        <taxon>Bacillati</taxon>
        <taxon>Armatimonadota</taxon>
        <taxon>Armatimonadia</taxon>
        <taxon>Armatimonadales</taxon>
        <taxon>Armatimonadaceae</taxon>
        <taxon>Armatimonas</taxon>
    </lineage>
</organism>
<dbReference type="GO" id="GO:0003700">
    <property type="term" value="F:DNA-binding transcription factor activity"/>
    <property type="evidence" value="ECO:0007669"/>
    <property type="project" value="InterPro"/>
</dbReference>
<dbReference type="SUPFAM" id="SSF46785">
    <property type="entry name" value="Winged helix' DNA-binding domain"/>
    <property type="match status" value="1"/>
</dbReference>
<dbReference type="Pfam" id="PF03466">
    <property type="entry name" value="LysR_substrate"/>
    <property type="match status" value="1"/>
</dbReference>
<dbReference type="InterPro" id="IPR036390">
    <property type="entry name" value="WH_DNA-bd_sf"/>
</dbReference>
<evidence type="ECO:0000256" key="1">
    <source>
        <dbReference type="ARBA" id="ARBA00009437"/>
    </source>
</evidence>
<dbReference type="InterPro" id="IPR036388">
    <property type="entry name" value="WH-like_DNA-bd_sf"/>
</dbReference>
<dbReference type="PRINTS" id="PR00039">
    <property type="entry name" value="HTHLYSR"/>
</dbReference>
<dbReference type="Gene3D" id="3.40.190.290">
    <property type="match status" value="1"/>
</dbReference>
<sequence length="296" mass="31476">MELRQLGAFVTVARRASFTRAAEELHLTQPAVTRQIAALESELGVLLFDRLGKSIQLTGAGETLLGYAEHIQRLTDEAHEALSELAAGRAGRIAIGAASTLATYVLPPLLTRFRQAYPGIELSLRTGLSARVRELVLSGVVDIGLVTSEGEPTRTDGALLSESLGVYETVLAVPPGHTLAGRTRVTVDELAGESLLAMTEGTNLRTYAEHVLADAGVVVSVTMELDSVEAIKRMVEAGLGVSLLPRVAVATEVDAGRLVALTLTGVPLPERHIVVLRRGDKHQSGPLTAFFTLLHQ</sequence>
<dbReference type="Proteomes" id="UP000520814">
    <property type="component" value="Unassembled WGS sequence"/>
</dbReference>
<evidence type="ECO:0000259" key="5">
    <source>
        <dbReference type="PROSITE" id="PS50931"/>
    </source>
</evidence>
<evidence type="ECO:0000313" key="6">
    <source>
        <dbReference type="EMBL" id="MBB6053413.1"/>
    </source>
</evidence>
<feature type="domain" description="HTH lysR-type" evidence="5">
    <location>
        <begin position="1"/>
        <end position="58"/>
    </location>
</feature>